<feature type="binding site" evidence="2">
    <location>
        <position position="30"/>
    </location>
    <ligand>
        <name>substrate</name>
    </ligand>
</feature>
<dbReference type="PANTHER" id="PTHR10291:SF0">
    <property type="entry name" value="DEHYDRODOLICHYL DIPHOSPHATE SYNTHASE 2"/>
    <property type="match status" value="1"/>
</dbReference>
<feature type="binding site" evidence="2">
    <location>
        <position position="42"/>
    </location>
    <ligand>
        <name>substrate</name>
    </ligand>
</feature>
<comment type="caution">
    <text evidence="3">The sequence shown here is derived from an EMBL/GenBank/DDBJ whole genome shotgun (WGS) entry which is preliminary data.</text>
</comment>
<dbReference type="GO" id="GO:0016094">
    <property type="term" value="P:polyprenol biosynthetic process"/>
    <property type="evidence" value="ECO:0007669"/>
    <property type="project" value="TreeGrafter"/>
</dbReference>
<comment type="caution">
    <text evidence="2">Lacks conserved residue(s) required for the propagation of feature annotation.</text>
</comment>
<comment type="cofactor">
    <cofactor evidence="2">
        <name>Mg(2+)</name>
        <dbReference type="ChEBI" id="CHEBI:18420"/>
    </cofactor>
    <text evidence="2">Binds 2 magnesium ions per subunit.</text>
</comment>
<sequence length="430" mass="49468">MKKFKKDLSLPKGTVIPNHISIICDGNGRWARSRGLPVARGHEAGAKALKELVRNCRDLGVHTLTLWGFSTENWGRPEDEVIQIMKLVKRTIEETLDEAKKEGVRFIHLGRKDRIPKELLNLITKAENETRNNSRYVFNLALDYGGHDEILRAIRKLVEDGVKPKDIDEQKFLKYLDTGDQPYPYPDLYIRTSGELRTSGFLIWQSAYSEFYFEQDHLPDINIDKLKAAILDYSRRRRRFGKKDKAISFKFDPSMVAKLELGWRHALAMGEGDRFRDLVVRYVSEHYGLSKELAKVAGKALAKAILYGENKEWDEAKRALKGLYEIVKKTLGLAFEPDLVASLEVNLWRVNGNASETQEGLMIEEQYKQLYAETYRISNYQISKAAHLAALATAERDLAIKETGLKAELHWAKSQDYTERFYRALKERIA</sequence>
<dbReference type="HAMAP" id="MF_01139">
    <property type="entry name" value="ISPT"/>
    <property type="match status" value="1"/>
</dbReference>
<accession>A0A1F8AT48</accession>
<dbReference type="Proteomes" id="UP000178603">
    <property type="component" value="Unassembled WGS sequence"/>
</dbReference>
<keyword evidence="2" id="KW-0479">Metal-binding</keyword>
<evidence type="ECO:0000256" key="1">
    <source>
        <dbReference type="ARBA" id="ARBA00022679"/>
    </source>
</evidence>
<name>A0A1F8AT48_9BACT</name>
<feature type="active site" evidence="2">
    <location>
        <position position="25"/>
    </location>
</feature>
<gene>
    <name evidence="3" type="ORF">A3E44_01690</name>
</gene>
<dbReference type="GO" id="GO:0045547">
    <property type="term" value="F:ditrans,polycis-polyprenyl diphosphate synthase [(2E,6E)-farnesyl diphosphate specific] activity"/>
    <property type="evidence" value="ECO:0007669"/>
    <property type="project" value="TreeGrafter"/>
</dbReference>
<dbReference type="EC" id="2.5.1.-" evidence="2"/>
<proteinExistence type="inferred from homology"/>
<dbReference type="PANTHER" id="PTHR10291">
    <property type="entry name" value="DEHYDRODOLICHYL DIPHOSPHATE SYNTHASE FAMILY MEMBER"/>
    <property type="match status" value="1"/>
</dbReference>
<reference evidence="3 4" key="1">
    <citation type="journal article" date="2016" name="Nat. Commun.">
        <title>Thousands of microbial genomes shed light on interconnected biogeochemical processes in an aquifer system.</title>
        <authorList>
            <person name="Anantharaman K."/>
            <person name="Brown C.T."/>
            <person name="Hug L.A."/>
            <person name="Sharon I."/>
            <person name="Castelle C.J."/>
            <person name="Probst A.J."/>
            <person name="Thomas B.C."/>
            <person name="Singh A."/>
            <person name="Wilkins M.J."/>
            <person name="Karaoz U."/>
            <person name="Brodie E.L."/>
            <person name="Williams K.H."/>
            <person name="Hubbard S.S."/>
            <person name="Banfield J.F."/>
        </authorList>
    </citation>
    <scope>NUCLEOTIDE SEQUENCE [LARGE SCALE GENOMIC DNA]</scope>
</reference>
<keyword evidence="2" id="KW-0460">Magnesium</keyword>
<feature type="binding site" evidence="2">
    <location>
        <begin position="197"/>
        <end position="199"/>
    </location>
    <ligand>
        <name>substrate</name>
    </ligand>
</feature>
<protein>
    <recommendedName>
        <fullName evidence="2">Isoprenyl transferase</fullName>
        <ecNumber evidence="2">2.5.1.-</ecNumber>
    </recommendedName>
</protein>
<dbReference type="EMBL" id="MGGW01000009">
    <property type="protein sequence ID" value="OGM54851.1"/>
    <property type="molecule type" value="Genomic_DNA"/>
</dbReference>
<feature type="binding site" evidence="2">
    <location>
        <position position="210"/>
    </location>
    <ligand>
        <name>Mg(2+)</name>
        <dbReference type="ChEBI" id="CHEBI:18420"/>
    </ligand>
</feature>
<dbReference type="SUPFAM" id="SSF64005">
    <property type="entry name" value="Undecaprenyl diphosphate synthase"/>
    <property type="match status" value="1"/>
</dbReference>
<dbReference type="Pfam" id="PF01255">
    <property type="entry name" value="Prenyltransf"/>
    <property type="match status" value="1"/>
</dbReference>
<feature type="binding site" evidence="2">
    <location>
        <position position="76"/>
    </location>
    <ligand>
        <name>substrate</name>
    </ligand>
</feature>
<keyword evidence="1 2" id="KW-0808">Transferase</keyword>
<dbReference type="CDD" id="cd00475">
    <property type="entry name" value="Cis_IPPS"/>
    <property type="match status" value="1"/>
</dbReference>
<dbReference type="GO" id="GO:0000287">
    <property type="term" value="F:magnesium ion binding"/>
    <property type="evidence" value="ECO:0007669"/>
    <property type="project" value="UniProtKB-UniRule"/>
</dbReference>
<comment type="subunit">
    <text evidence="2">Homodimer.</text>
</comment>
<dbReference type="NCBIfam" id="TIGR00055">
    <property type="entry name" value="uppS"/>
    <property type="match status" value="1"/>
</dbReference>
<dbReference type="AlphaFoldDB" id="A0A1F8AT48"/>
<feature type="binding site" evidence="2">
    <location>
        <position position="74"/>
    </location>
    <ligand>
        <name>substrate</name>
    </ligand>
</feature>
<dbReference type="InterPro" id="IPR036424">
    <property type="entry name" value="UPP_synth-like_sf"/>
</dbReference>
<feature type="binding site" evidence="2">
    <location>
        <begin position="26"/>
        <end position="29"/>
    </location>
    <ligand>
        <name>substrate</name>
    </ligand>
</feature>
<feature type="binding site" evidence="2">
    <location>
        <position position="191"/>
    </location>
    <ligand>
        <name>substrate</name>
    </ligand>
</feature>
<organism evidence="3 4">
    <name type="scientific">Candidatus Woesebacteria bacterium RIFCSPHIGHO2_12_FULL_41_24</name>
    <dbReference type="NCBI Taxonomy" id="1802510"/>
    <lineage>
        <taxon>Bacteria</taxon>
        <taxon>Candidatus Woeseibacteriota</taxon>
    </lineage>
</organism>
<feature type="binding site" evidence="2">
    <location>
        <position position="25"/>
    </location>
    <ligand>
        <name>Mg(2+)</name>
        <dbReference type="ChEBI" id="CHEBI:18420"/>
    </ligand>
</feature>
<feature type="active site" description="Proton acceptor" evidence="2">
    <location>
        <position position="73"/>
    </location>
</feature>
<evidence type="ECO:0000313" key="3">
    <source>
        <dbReference type="EMBL" id="OGM54851.1"/>
    </source>
</evidence>
<evidence type="ECO:0000313" key="4">
    <source>
        <dbReference type="Proteomes" id="UP000178603"/>
    </source>
</evidence>
<feature type="binding site" evidence="2">
    <location>
        <begin position="70"/>
        <end position="72"/>
    </location>
    <ligand>
        <name>substrate</name>
    </ligand>
</feature>
<dbReference type="Gene3D" id="3.40.1180.10">
    <property type="entry name" value="Decaprenyl diphosphate synthase-like"/>
    <property type="match status" value="1"/>
</dbReference>
<evidence type="ECO:0000256" key="2">
    <source>
        <dbReference type="HAMAP-Rule" id="MF_01139"/>
    </source>
</evidence>
<comment type="similarity">
    <text evidence="2">Belongs to the UPP synthase family.</text>
</comment>
<dbReference type="InterPro" id="IPR001441">
    <property type="entry name" value="UPP_synth-like"/>
</dbReference>
<comment type="function">
    <text evidence="2">Catalyzes the condensation of isopentenyl diphosphate (IPP) with allylic pyrophosphates generating different type of terpenoids.</text>
</comment>